<dbReference type="GO" id="GO:0006120">
    <property type="term" value="P:mitochondrial electron transport, NADH to ubiquinone"/>
    <property type="evidence" value="ECO:0007669"/>
    <property type="project" value="TreeGrafter"/>
</dbReference>
<evidence type="ECO:0000256" key="9">
    <source>
        <dbReference type="ARBA" id="ARBA00022792"/>
    </source>
</evidence>
<feature type="transmembrane region" description="Helical" evidence="19">
    <location>
        <begin position="109"/>
        <end position="127"/>
    </location>
</feature>
<dbReference type="GO" id="GO:0008137">
    <property type="term" value="F:NADH dehydrogenase (ubiquinone) activity"/>
    <property type="evidence" value="ECO:0007669"/>
    <property type="project" value="UniProtKB-EC"/>
</dbReference>
<evidence type="ECO:0000256" key="6">
    <source>
        <dbReference type="ARBA" id="ARBA00022448"/>
    </source>
</evidence>
<evidence type="ECO:0000256" key="14">
    <source>
        <dbReference type="ARBA" id="ARBA00023075"/>
    </source>
</evidence>
<evidence type="ECO:0000259" key="20">
    <source>
        <dbReference type="Pfam" id="PF00361"/>
    </source>
</evidence>
<evidence type="ECO:0000256" key="1">
    <source>
        <dbReference type="ARBA" id="ARBA00003257"/>
    </source>
</evidence>
<organism evidence="21">
    <name type="scientific">Platencyrtus parkeri</name>
    <dbReference type="NCBI Taxonomy" id="752748"/>
    <lineage>
        <taxon>Eukaryota</taxon>
        <taxon>Metazoa</taxon>
        <taxon>Ecdysozoa</taxon>
        <taxon>Arthropoda</taxon>
        <taxon>Hexapoda</taxon>
        <taxon>Insecta</taxon>
        <taxon>Pterygota</taxon>
        <taxon>Neoptera</taxon>
        <taxon>Endopterygota</taxon>
        <taxon>Hymenoptera</taxon>
        <taxon>Apocrita</taxon>
        <taxon>Proctotrupomorpha</taxon>
        <taxon>Chalcidoidea</taxon>
        <taxon>Encyrtidae</taxon>
        <taxon>Encyrtinae</taxon>
        <taxon>Platencyrtus</taxon>
    </lineage>
</organism>
<evidence type="ECO:0000256" key="4">
    <source>
        <dbReference type="ARBA" id="ARBA00012944"/>
    </source>
</evidence>
<keyword evidence="6" id="KW-0813">Transport</keyword>
<protein>
    <recommendedName>
        <fullName evidence="5">NADH-ubiquinone oxidoreductase chain 2</fullName>
        <ecNumber evidence="4">7.1.1.2</ecNumber>
    </recommendedName>
    <alternativeName>
        <fullName evidence="17">NADH dehydrogenase subunit 2</fullName>
    </alternativeName>
</protein>
<feature type="transmembrane region" description="Helical" evidence="19">
    <location>
        <begin position="7"/>
        <end position="24"/>
    </location>
</feature>
<evidence type="ECO:0000256" key="19">
    <source>
        <dbReference type="SAM" id="Phobius"/>
    </source>
</evidence>
<dbReference type="AlphaFoldDB" id="A0A7G5WI19"/>
<dbReference type="InterPro" id="IPR050175">
    <property type="entry name" value="Complex_I_Subunit_2"/>
</dbReference>
<comment type="function">
    <text evidence="1">Core subunit of the mitochondrial membrane respiratory chain NADH dehydrogenase (Complex I) that is believed to belong to the minimal assembly required for catalysis. Complex I functions in the transfer of electrons from NADH to the respiratory chain. The immediate electron acceptor for the enzyme is believed to be ubiquinone.</text>
</comment>
<evidence type="ECO:0000256" key="18">
    <source>
        <dbReference type="ARBA" id="ARBA00049551"/>
    </source>
</evidence>
<keyword evidence="11" id="KW-0249">Electron transport</keyword>
<keyword evidence="12 19" id="KW-1133">Transmembrane helix</keyword>
<dbReference type="Pfam" id="PF00361">
    <property type="entry name" value="Proton_antipo_M"/>
    <property type="match status" value="1"/>
</dbReference>
<evidence type="ECO:0000256" key="11">
    <source>
        <dbReference type="ARBA" id="ARBA00022982"/>
    </source>
</evidence>
<dbReference type="EMBL" id="MN296710">
    <property type="protein sequence ID" value="QMX85835.1"/>
    <property type="molecule type" value="Genomic_DNA"/>
</dbReference>
<keyword evidence="7" id="KW-0679">Respiratory chain</keyword>
<evidence type="ECO:0000256" key="8">
    <source>
        <dbReference type="ARBA" id="ARBA00022692"/>
    </source>
</evidence>
<dbReference type="InterPro" id="IPR001750">
    <property type="entry name" value="ND/Mrp_TM"/>
</dbReference>
<evidence type="ECO:0000256" key="7">
    <source>
        <dbReference type="ARBA" id="ARBA00022660"/>
    </source>
</evidence>
<keyword evidence="15 21" id="KW-0496">Mitochondrion</keyword>
<keyword evidence="10" id="KW-1278">Translocase</keyword>
<feature type="transmembrane region" description="Helical" evidence="19">
    <location>
        <begin position="232"/>
        <end position="253"/>
    </location>
</feature>
<reference evidence="21" key="1">
    <citation type="submission" date="2019-08" db="EMBL/GenBank/DDBJ databases">
        <title>The mitochondrial genome of Platencyrtus parkeri (Hymenoptera: Encyrtidae).</title>
        <authorList>
            <person name="Xiong M."/>
        </authorList>
    </citation>
    <scope>NUCLEOTIDE SEQUENCE</scope>
</reference>
<dbReference type="GO" id="GO:0005743">
    <property type="term" value="C:mitochondrial inner membrane"/>
    <property type="evidence" value="ECO:0007669"/>
    <property type="project" value="UniProtKB-SubCell"/>
</dbReference>
<evidence type="ECO:0000256" key="2">
    <source>
        <dbReference type="ARBA" id="ARBA00004448"/>
    </source>
</evidence>
<comment type="subcellular location">
    <subcellularLocation>
        <location evidence="2">Mitochondrion inner membrane</location>
        <topology evidence="2">Multi-pass membrane protein</topology>
    </subcellularLocation>
</comment>
<feature type="domain" description="NADH:quinone oxidoreductase/Mrp antiporter transmembrane" evidence="20">
    <location>
        <begin position="42"/>
        <end position="277"/>
    </location>
</feature>
<evidence type="ECO:0000256" key="15">
    <source>
        <dbReference type="ARBA" id="ARBA00023128"/>
    </source>
</evidence>
<keyword evidence="14" id="KW-0830">Ubiquinone</keyword>
<proteinExistence type="inferred from homology"/>
<keyword evidence="16 19" id="KW-0472">Membrane</keyword>
<evidence type="ECO:0000256" key="16">
    <source>
        <dbReference type="ARBA" id="ARBA00023136"/>
    </source>
</evidence>
<keyword evidence="8 19" id="KW-0812">Transmembrane</keyword>
<evidence type="ECO:0000313" key="21">
    <source>
        <dbReference type="EMBL" id="QMX85835.1"/>
    </source>
</evidence>
<dbReference type="PANTHER" id="PTHR46552:SF1">
    <property type="entry name" value="NADH-UBIQUINONE OXIDOREDUCTASE CHAIN 2"/>
    <property type="match status" value="1"/>
</dbReference>
<feature type="transmembrane region" description="Helical" evidence="19">
    <location>
        <begin position="193"/>
        <end position="212"/>
    </location>
</feature>
<feature type="transmembrane region" description="Helical" evidence="19">
    <location>
        <begin position="317"/>
        <end position="334"/>
    </location>
</feature>
<evidence type="ECO:0000256" key="10">
    <source>
        <dbReference type="ARBA" id="ARBA00022967"/>
    </source>
</evidence>
<gene>
    <name evidence="21" type="primary">ND2</name>
</gene>
<dbReference type="PANTHER" id="PTHR46552">
    <property type="entry name" value="NADH-UBIQUINONE OXIDOREDUCTASE CHAIN 2"/>
    <property type="match status" value="1"/>
</dbReference>
<comment type="catalytic activity">
    <reaction evidence="18">
        <text>a ubiquinone + NADH + 5 H(+)(in) = a ubiquinol + NAD(+) + 4 H(+)(out)</text>
        <dbReference type="Rhea" id="RHEA:29091"/>
        <dbReference type="Rhea" id="RHEA-COMP:9565"/>
        <dbReference type="Rhea" id="RHEA-COMP:9566"/>
        <dbReference type="ChEBI" id="CHEBI:15378"/>
        <dbReference type="ChEBI" id="CHEBI:16389"/>
        <dbReference type="ChEBI" id="CHEBI:17976"/>
        <dbReference type="ChEBI" id="CHEBI:57540"/>
        <dbReference type="ChEBI" id="CHEBI:57945"/>
        <dbReference type="EC" id="7.1.1.2"/>
    </reaction>
</comment>
<evidence type="ECO:0000256" key="5">
    <source>
        <dbReference type="ARBA" id="ARBA00021008"/>
    </source>
</evidence>
<dbReference type="EC" id="7.1.1.2" evidence="4"/>
<keyword evidence="9" id="KW-0999">Mitochondrion inner membrane</keyword>
<accession>A0A7G5WI19</accession>
<evidence type="ECO:0000256" key="12">
    <source>
        <dbReference type="ARBA" id="ARBA00022989"/>
    </source>
</evidence>
<evidence type="ECO:0000256" key="3">
    <source>
        <dbReference type="ARBA" id="ARBA00007012"/>
    </source>
</evidence>
<name>A0A7G5WI19_9HYME</name>
<feature type="transmembrane region" description="Helical" evidence="19">
    <location>
        <begin position="30"/>
        <end position="50"/>
    </location>
</feature>
<sequence length="335" mass="41271">MIKIYLYYYYFSFPFLMISSFLIILSYSPIFMWMIMEFNLICFINILSIYKFSFSQILMNYFLINTFNSYLFIYSSLMMNFNVMNYLFNLFIFLAMASKMGLPPFHTWYLNFMMNISWMTFFLNSTIQKFIPMFITFKFLEMKMFSIKIIIIIILFINPIMSMNSKSLKFIMSFSSIIQILWTMILMMYNEKLWITFFLIYSLISFSIIFMFKMFNFNYIHEIYLMKTKSNYIYMLNLMIFSLMNLPPFFGFINKFMFFNNMSSNSYYYFLMLITSMTLMNTFFYSRMMIFNLMFFNMSINKNFKNIYIMNNLNFKKFNLILIMNFLFIFMYELI</sequence>
<keyword evidence="13" id="KW-0520">NAD</keyword>
<evidence type="ECO:0000256" key="17">
    <source>
        <dbReference type="ARBA" id="ARBA00031028"/>
    </source>
</evidence>
<feature type="transmembrane region" description="Helical" evidence="19">
    <location>
        <begin position="268"/>
        <end position="296"/>
    </location>
</feature>
<evidence type="ECO:0000256" key="13">
    <source>
        <dbReference type="ARBA" id="ARBA00023027"/>
    </source>
</evidence>
<feature type="transmembrane region" description="Helical" evidence="19">
    <location>
        <begin position="139"/>
        <end position="158"/>
    </location>
</feature>
<comment type="similarity">
    <text evidence="3">Belongs to the complex I subunit 2 family.</text>
</comment>
<geneLocation type="mitochondrion" evidence="21"/>